<evidence type="ECO:0000313" key="15">
    <source>
        <dbReference type="Proteomes" id="UP000291822"/>
    </source>
</evidence>
<dbReference type="EMBL" id="SJTG01000002">
    <property type="protein sequence ID" value="TCI10837.1"/>
    <property type="molecule type" value="Genomic_DNA"/>
</dbReference>
<dbReference type="Pfam" id="PF02558">
    <property type="entry name" value="ApbA"/>
    <property type="match status" value="1"/>
</dbReference>
<evidence type="ECO:0000256" key="3">
    <source>
        <dbReference type="ARBA" id="ARBA00007870"/>
    </source>
</evidence>
<feature type="domain" description="Ketopantoate reductase C-terminal" evidence="13">
    <location>
        <begin position="179"/>
        <end position="302"/>
    </location>
</feature>
<dbReference type="UniPathway" id="UPA00028">
    <property type="reaction ID" value="UER00004"/>
</dbReference>
<evidence type="ECO:0000313" key="14">
    <source>
        <dbReference type="EMBL" id="TCI10837.1"/>
    </source>
</evidence>
<sequence length="310" mass="32718">MRMLVVGAGATGGYFGGRLLESGQDVTFLVRAGRAASLAQHGLVLRSSLGDASLPAPPTVQAGQLRGHFDLVLLSCKAYHLPQVIDDLAPAVGPETTLLPLLNGMRHLDLLDARFGADRVLGGQCVIAATLDAAGAVRHLNQSHSLTFGERDGSRSPRVERIAMAMAGARFEPRLSTTILQDMWDKWVFLASLAGITCLMRAPVGDIVAAPGGLQATLHLLEDCHRVAAANGHAPADAVLARARSVLTEAGSTLSASMMRDLEQGGPIEADHVVGDLLARAHADEQEFAMLSTAYAHLKAYEARRVRSAA</sequence>
<dbReference type="NCBIfam" id="TIGR00745">
    <property type="entry name" value="apbA_panE"/>
    <property type="match status" value="1"/>
</dbReference>
<organism evidence="14 15">
    <name type="scientific">Dyella soli</name>
    <dbReference type="NCBI Taxonomy" id="522319"/>
    <lineage>
        <taxon>Bacteria</taxon>
        <taxon>Pseudomonadati</taxon>
        <taxon>Pseudomonadota</taxon>
        <taxon>Gammaproteobacteria</taxon>
        <taxon>Lysobacterales</taxon>
        <taxon>Rhodanobacteraceae</taxon>
        <taxon>Dyella</taxon>
    </lineage>
</organism>
<dbReference type="SUPFAM" id="SSF51735">
    <property type="entry name" value="NAD(P)-binding Rossmann-fold domains"/>
    <property type="match status" value="1"/>
</dbReference>
<evidence type="ECO:0000256" key="4">
    <source>
        <dbReference type="ARBA" id="ARBA00013014"/>
    </source>
</evidence>
<reference evidence="14 15" key="1">
    <citation type="submission" date="2019-02" db="EMBL/GenBank/DDBJ databases">
        <title>Dyella amyloliquefaciens sp. nov., isolated from forest soil.</title>
        <authorList>
            <person name="Gao Z.-H."/>
            <person name="Qiu L.-H."/>
        </authorList>
    </citation>
    <scope>NUCLEOTIDE SEQUENCE [LARGE SCALE GENOMIC DNA]</scope>
    <source>
        <strain evidence="14 15">KACC 12747</strain>
    </source>
</reference>
<feature type="domain" description="Ketopantoate reductase N-terminal" evidence="12">
    <location>
        <begin position="4"/>
        <end position="152"/>
    </location>
</feature>
<name>A0A4R0YPG7_9GAMM</name>
<dbReference type="InterPro" id="IPR013332">
    <property type="entry name" value="KPR_N"/>
</dbReference>
<comment type="function">
    <text evidence="1 11">Catalyzes the NADPH-dependent reduction of ketopantoate into pantoic acid.</text>
</comment>
<dbReference type="FunFam" id="1.10.1040.10:FF:000017">
    <property type="entry name" value="2-dehydropantoate 2-reductase"/>
    <property type="match status" value="1"/>
</dbReference>
<dbReference type="Gene3D" id="3.40.50.720">
    <property type="entry name" value="NAD(P)-binding Rossmann-like Domain"/>
    <property type="match status" value="1"/>
</dbReference>
<protein>
    <recommendedName>
        <fullName evidence="5 11">2-dehydropantoate 2-reductase</fullName>
        <ecNumber evidence="4 11">1.1.1.169</ecNumber>
    </recommendedName>
    <alternativeName>
        <fullName evidence="9 11">Ketopantoate reductase</fullName>
    </alternativeName>
</protein>
<dbReference type="PANTHER" id="PTHR21708:SF26">
    <property type="entry name" value="2-DEHYDROPANTOATE 2-REDUCTASE"/>
    <property type="match status" value="1"/>
</dbReference>
<gene>
    <name evidence="14" type="primary">panE</name>
    <name evidence="14" type="ORF">EZM97_18495</name>
</gene>
<proteinExistence type="inferred from homology"/>
<dbReference type="GO" id="GO:0005737">
    <property type="term" value="C:cytoplasm"/>
    <property type="evidence" value="ECO:0007669"/>
    <property type="project" value="TreeGrafter"/>
</dbReference>
<keyword evidence="15" id="KW-1185">Reference proteome</keyword>
<dbReference type="InterPro" id="IPR013328">
    <property type="entry name" value="6PGD_dom2"/>
</dbReference>
<evidence type="ECO:0000256" key="6">
    <source>
        <dbReference type="ARBA" id="ARBA00022655"/>
    </source>
</evidence>
<comment type="catalytic activity">
    <reaction evidence="10 11">
        <text>(R)-pantoate + NADP(+) = 2-dehydropantoate + NADPH + H(+)</text>
        <dbReference type="Rhea" id="RHEA:16233"/>
        <dbReference type="ChEBI" id="CHEBI:11561"/>
        <dbReference type="ChEBI" id="CHEBI:15378"/>
        <dbReference type="ChEBI" id="CHEBI:15980"/>
        <dbReference type="ChEBI" id="CHEBI:57783"/>
        <dbReference type="ChEBI" id="CHEBI:58349"/>
        <dbReference type="EC" id="1.1.1.169"/>
    </reaction>
</comment>
<dbReference type="Gene3D" id="1.10.1040.10">
    <property type="entry name" value="N-(1-d-carboxylethyl)-l-norvaline Dehydrogenase, domain 2"/>
    <property type="match status" value="1"/>
</dbReference>
<keyword evidence="8 11" id="KW-0560">Oxidoreductase</keyword>
<dbReference type="AlphaFoldDB" id="A0A4R0YPG7"/>
<dbReference type="GO" id="GO:0008677">
    <property type="term" value="F:2-dehydropantoate 2-reductase activity"/>
    <property type="evidence" value="ECO:0007669"/>
    <property type="project" value="UniProtKB-EC"/>
</dbReference>
<comment type="caution">
    <text evidence="14">The sequence shown here is derived from an EMBL/GenBank/DDBJ whole genome shotgun (WGS) entry which is preliminary data.</text>
</comment>
<evidence type="ECO:0000256" key="2">
    <source>
        <dbReference type="ARBA" id="ARBA00004994"/>
    </source>
</evidence>
<dbReference type="Pfam" id="PF08546">
    <property type="entry name" value="ApbA_C"/>
    <property type="match status" value="1"/>
</dbReference>
<dbReference type="PANTHER" id="PTHR21708">
    <property type="entry name" value="PROBABLE 2-DEHYDROPANTOATE 2-REDUCTASE"/>
    <property type="match status" value="1"/>
</dbReference>
<evidence type="ECO:0000259" key="13">
    <source>
        <dbReference type="Pfam" id="PF08546"/>
    </source>
</evidence>
<keyword evidence="6 11" id="KW-0566">Pantothenate biosynthesis</keyword>
<dbReference type="SUPFAM" id="SSF48179">
    <property type="entry name" value="6-phosphogluconate dehydrogenase C-terminal domain-like"/>
    <property type="match status" value="1"/>
</dbReference>
<dbReference type="InterPro" id="IPR008927">
    <property type="entry name" value="6-PGluconate_DH-like_C_sf"/>
</dbReference>
<evidence type="ECO:0000256" key="9">
    <source>
        <dbReference type="ARBA" id="ARBA00032024"/>
    </source>
</evidence>
<dbReference type="InterPro" id="IPR051402">
    <property type="entry name" value="KPR-Related"/>
</dbReference>
<dbReference type="InterPro" id="IPR003710">
    <property type="entry name" value="ApbA"/>
</dbReference>
<dbReference type="EC" id="1.1.1.169" evidence="4 11"/>
<dbReference type="NCBIfam" id="NF005094">
    <property type="entry name" value="PRK06522.2-5"/>
    <property type="match status" value="1"/>
</dbReference>
<dbReference type="Proteomes" id="UP000291822">
    <property type="component" value="Unassembled WGS sequence"/>
</dbReference>
<accession>A0A4R0YPG7</accession>
<evidence type="ECO:0000256" key="8">
    <source>
        <dbReference type="ARBA" id="ARBA00023002"/>
    </source>
</evidence>
<evidence type="ECO:0000259" key="12">
    <source>
        <dbReference type="Pfam" id="PF02558"/>
    </source>
</evidence>
<dbReference type="RefSeq" id="WP_131409230.1">
    <property type="nucleotide sequence ID" value="NZ_SJTG01000002.1"/>
</dbReference>
<dbReference type="FunFam" id="3.40.50.720:FF:000307">
    <property type="entry name" value="2-dehydropantoate 2-reductase"/>
    <property type="match status" value="1"/>
</dbReference>
<evidence type="ECO:0000256" key="7">
    <source>
        <dbReference type="ARBA" id="ARBA00022857"/>
    </source>
</evidence>
<keyword evidence="7 11" id="KW-0521">NADP</keyword>
<dbReference type="GO" id="GO:0015940">
    <property type="term" value="P:pantothenate biosynthetic process"/>
    <property type="evidence" value="ECO:0007669"/>
    <property type="project" value="UniProtKB-UniPathway"/>
</dbReference>
<evidence type="ECO:0000256" key="10">
    <source>
        <dbReference type="ARBA" id="ARBA00048793"/>
    </source>
</evidence>
<evidence type="ECO:0000256" key="1">
    <source>
        <dbReference type="ARBA" id="ARBA00002919"/>
    </source>
</evidence>
<comment type="similarity">
    <text evidence="3 11">Belongs to the ketopantoate reductase family.</text>
</comment>
<evidence type="ECO:0000256" key="11">
    <source>
        <dbReference type="RuleBase" id="RU362068"/>
    </source>
</evidence>
<dbReference type="InterPro" id="IPR013752">
    <property type="entry name" value="KPA_reductase"/>
</dbReference>
<comment type="pathway">
    <text evidence="2 11">Cofactor biosynthesis; (R)-pantothenate biosynthesis; (R)-pantoate from 3-methyl-2-oxobutanoate: step 2/2.</text>
</comment>
<evidence type="ECO:0000256" key="5">
    <source>
        <dbReference type="ARBA" id="ARBA00019465"/>
    </source>
</evidence>
<dbReference type="InterPro" id="IPR036291">
    <property type="entry name" value="NAD(P)-bd_dom_sf"/>
</dbReference>